<proteinExistence type="inferred from homology"/>
<evidence type="ECO:0000256" key="1">
    <source>
        <dbReference type="ARBA" id="ARBA00022603"/>
    </source>
</evidence>
<dbReference type="Pfam" id="PF17827">
    <property type="entry name" value="PrmC_N"/>
    <property type="match status" value="1"/>
</dbReference>
<dbReference type="SUPFAM" id="SSF53335">
    <property type="entry name" value="S-adenosyl-L-methionine-dependent methyltransferases"/>
    <property type="match status" value="1"/>
</dbReference>
<sequence>MKKVKANKIFRFCISQLNIDEKESTAYILLEDAHGISKTDIVLDKELDLDQELLQEQLDRLNTQEPLQQIIGFTYFRNRKFSVSKDVLIPRPETEELIDLVKAFETSQPSIIDIGTGSGCIAISLALEIPEATVSALDVSKNAIKIAEQNAIELKTKVNFIETNFLKYDDGNFDIIVSNPPYIKDSERKEMSKNVLDFEPALALFVKDENPLIFYSALAKYAKNHLNKDGFICVEINSYLGQETKDVFINAGFKDVTLIQDFYNKDRFITAKG</sequence>
<name>A0A2Z4GGH8_9BACT</name>
<dbReference type="GO" id="GO:0003676">
    <property type="term" value="F:nucleic acid binding"/>
    <property type="evidence" value="ECO:0007669"/>
    <property type="project" value="InterPro"/>
</dbReference>
<keyword evidence="10" id="KW-1185">Reference proteome</keyword>
<dbReference type="Gene3D" id="3.40.50.150">
    <property type="entry name" value="Vaccinia Virus protein VP39"/>
    <property type="match status" value="1"/>
</dbReference>
<feature type="binding site" evidence="5">
    <location>
        <begin position="179"/>
        <end position="182"/>
    </location>
    <ligand>
        <name>substrate</name>
    </ligand>
</feature>
<evidence type="ECO:0000256" key="2">
    <source>
        <dbReference type="ARBA" id="ARBA00022679"/>
    </source>
</evidence>
<accession>A0A2Z4GGH8</accession>
<dbReference type="HAMAP" id="MF_02126">
    <property type="entry name" value="RF_methyltr_PrmC"/>
    <property type="match status" value="1"/>
</dbReference>
<evidence type="ECO:0000259" key="8">
    <source>
        <dbReference type="Pfam" id="PF17827"/>
    </source>
</evidence>
<feature type="domain" description="Release factor glutamine methyltransferase N-terminal" evidence="8">
    <location>
        <begin position="14"/>
        <end position="72"/>
    </location>
</feature>
<evidence type="ECO:0000256" key="5">
    <source>
        <dbReference type="HAMAP-Rule" id="MF_02126"/>
    </source>
</evidence>
<dbReference type="NCBIfam" id="TIGR03534">
    <property type="entry name" value="RF_mod_PrmC"/>
    <property type="match status" value="1"/>
</dbReference>
<dbReference type="Gene3D" id="1.10.8.10">
    <property type="entry name" value="DNA helicase RuvA subunit, C-terminal domain"/>
    <property type="match status" value="1"/>
</dbReference>
<dbReference type="InterPro" id="IPR007848">
    <property type="entry name" value="Small_mtfrase_dom"/>
</dbReference>
<dbReference type="InterPro" id="IPR050320">
    <property type="entry name" value="N5-glutamine_MTase"/>
</dbReference>
<dbReference type="KEGG" id="als:DJ013_19125"/>
<dbReference type="PANTHER" id="PTHR18895:SF74">
    <property type="entry name" value="MTRF1L RELEASE FACTOR GLUTAMINE METHYLTRANSFERASE"/>
    <property type="match status" value="1"/>
</dbReference>
<keyword evidence="6" id="KW-0175">Coiled coil</keyword>
<dbReference type="EC" id="2.1.1.297" evidence="5"/>
<evidence type="ECO:0000313" key="10">
    <source>
        <dbReference type="Proteomes" id="UP000249873"/>
    </source>
</evidence>
<dbReference type="PANTHER" id="PTHR18895">
    <property type="entry name" value="HEMK METHYLTRANSFERASE"/>
    <property type="match status" value="1"/>
</dbReference>
<dbReference type="InterPro" id="IPR019874">
    <property type="entry name" value="RF_methyltr_PrmC"/>
</dbReference>
<gene>
    <name evidence="5 9" type="primary">prmC</name>
    <name evidence="9" type="ORF">DJ013_19125</name>
</gene>
<keyword evidence="2 5" id="KW-0808">Transferase</keyword>
<dbReference type="GO" id="GO:0032259">
    <property type="term" value="P:methylation"/>
    <property type="evidence" value="ECO:0007669"/>
    <property type="project" value="UniProtKB-KW"/>
</dbReference>
<dbReference type="InterPro" id="IPR040758">
    <property type="entry name" value="PrmC_N"/>
</dbReference>
<organism evidence="9 10">
    <name type="scientific">Arcticibacterium luteifluviistationis</name>
    <dbReference type="NCBI Taxonomy" id="1784714"/>
    <lineage>
        <taxon>Bacteria</taxon>
        <taxon>Pseudomonadati</taxon>
        <taxon>Bacteroidota</taxon>
        <taxon>Cytophagia</taxon>
        <taxon>Cytophagales</taxon>
        <taxon>Leadbetterellaceae</taxon>
        <taxon>Arcticibacterium</taxon>
    </lineage>
</organism>
<feature type="domain" description="Methyltransferase small" evidence="7">
    <location>
        <begin position="100"/>
        <end position="188"/>
    </location>
</feature>
<dbReference type="NCBIfam" id="TIGR00536">
    <property type="entry name" value="hemK_fam"/>
    <property type="match status" value="1"/>
</dbReference>
<dbReference type="CDD" id="cd02440">
    <property type="entry name" value="AdoMet_MTases"/>
    <property type="match status" value="1"/>
</dbReference>
<dbReference type="InterPro" id="IPR029063">
    <property type="entry name" value="SAM-dependent_MTases_sf"/>
</dbReference>
<comment type="catalytic activity">
    <reaction evidence="4 5">
        <text>L-glutaminyl-[peptide chain release factor] + S-adenosyl-L-methionine = N(5)-methyl-L-glutaminyl-[peptide chain release factor] + S-adenosyl-L-homocysteine + H(+)</text>
        <dbReference type="Rhea" id="RHEA:42896"/>
        <dbReference type="Rhea" id="RHEA-COMP:10271"/>
        <dbReference type="Rhea" id="RHEA-COMP:10272"/>
        <dbReference type="ChEBI" id="CHEBI:15378"/>
        <dbReference type="ChEBI" id="CHEBI:30011"/>
        <dbReference type="ChEBI" id="CHEBI:57856"/>
        <dbReference type="ChEBI" id="CHEBI:59789"/>
        <dbReference type="ChEBI" id="CHEBI:61891"/>
        <dbReference type="EC" id="2.1.1.297"/>
    </reaction>
</comment>
<dbReference type="PROSITE" id="PS00092">
    <property type="entry name" value="N6_MTASE"/>
    <property type="match status" value="1"/>
</dbReference>
<evidence type="ECO:0000256" key="3">
    <source>
        <dbReference type="ARBA" id="ARBA00022691"/>
    </source>
</evidence>
<evidence type="ECO:0000313" key="9">
    <source>
        <dbReference type="EMBL" id="AWW00166.1"/>
    </source>
</evidence>
<dbReference type="InterPro" id="IPR004556">
    <property type="entry name" value="HemK-like"/>
</dbReference>
<comment type="similarity">
    <text evidence="5">Belongs to the protein N5-glutamine methyltransferase family. PrmC subfamily.</text>
</comment>
<feature type="binding site" evidence="5">
    <location>
        <begin position="115"/>
        <end position="119"/>
    </location>
    <ligand>
        <name>S-adenosyl-L-methionine</name>
        <dbReference type="ChEBI" id="CHEBI:59789"/>
    </ligand>
</feature>
<dbReference type="InterPro" id="IPR002052">
    <property type="entry name" value="DNA_methylase_N6_adenine_CS"/>
</dbReference>
<comment type="function">
    <text evidence="5">Methylates the class 1 translation termination release factors RF1/PrfA and RF2/PrfB on the glutamine residue of the universally conserved GGQ motif.</text>
</comment>
<dbReference type="Proteomes" id="UP000249873">
    <property type="component" value="Chromosome"/>
</dbReference>
<evidence type="ECO:0000256" key="6">
    <source>
        <dbReference type="SAM" id="Coils"/>
    </source>
</evidence>
<dbReference type="OrthoDB" id="9800643at2"/>
<dbReference type="EMBL" id="CP029480">
    <property type="protein sequence ID" value="AWW00166.1"/>
    <property type="molecule type" value="Genomic_DNA"/>
</dbReference>
<keyword evidence="1 5" id="KW-0489">Methyltransferase</keyword>
<feature type="binding site" evidence="5">
    <location>
        <position position="138"/>
    </location>
    <ligand>
        <name>S-adenosyl-L-methionine</name>
        <dbReference type="ChEBI" id="CHEBI:59789"/>
    </ligand>
</feature>
<dbReference type="AlphaFoldDB" id="A0A2Z4GGH8"/>
<feature type="binding site" evidence="5">
    <location>
        <position position="165"/>
    </location>
    <ligand>
        <name>S-adenosyl-L-methionine</name>
        <dbReference type="ChEBI" id="CHEBI:59789"/>
    </ligand>
</feature>
<protein>
    <recommendedName>
        <fullName evidence="5">Release factor glutamine methyltransferase</fullName>
        <shortName evidence="5">RF MTase</shortName>
        <ecNumber evidence="5">2.1.1.297</ecNumber>
    </recommendedName>
    <alternativeName>
        <fullName evidence="5">N5-glutamine methyltransferase PrmC</fullName>
    </alternativeName>
    <alternativeName>
        <fullName evidence="5">Protein-(glutamine-N5) MTase PrmC</fullName>
    </alternativeName>
    <alternativeName>
        <fullName evidence="5">Protein-glutamine N-methyltransferase PrmC</fullName>
    </alternativeName>
</protein>
<dbReference type="RefSeq" id="WP_111373533.1">
    <property type="nucleotide sequence ID" value="NZ_CP029480.1"/>
</dbReference>
<evidence type="ECO:0000259" key="7">
    <source>
        <dbReference type="Pfam" id="PF05175"/>
    </source>
</evidence>
<keyword evidence="3 5" id="KW-0949">S-adenosyl-L-methionine</keyword>
<dbReference type="Pfam" id="PF05175">
    <property type="entry name" value="MTS"/>
    <property type="match status" value="1"/>
</dbReference>
<feature type="binding site" evidence="5">
    <location>
        <position position="179"/>
    </location>
    <ligand>
        <name>S-adenosyl-L-methionine</name>
        <dbReference type="ChEBI" id="CHEBI:59789"/>
    </ligand>
</feature>
<evidence type="ECO:0000256" key="4">
    <source>
        <dbReference type="ARBA" id="ARBA00048391"/>
    </source>
</evidence>
<reference evidence="9 10" key="1">
    <citation type="submission" date="2018-05" db="EMBL/GenBank/DDBJ databases">
        <title>Complete genome sequence of Arcticibacterium luteifluviistationis SM1504T, a cytophagaceae bacterium isolated from Arctic surface seawater.</title>
        <authorList>
            <person name="Li Y."/>
            <person name="Qin Q.-L."/>
        </authorList>
    </citation>
    <scope>NUCLEOTIDE SEQUENCE [LARGE SCALE GENOMIC DNA]</scope>
    <source>
        <strain evidence="9 10">SM1504</strain>
    </source>
</reference>
<feature type="coiled-coil region" evidence="6">
    <location>
        <begin position="137"/>
        <end position="164"/>
    </location>
</feature>
<dbReference type="GO" id="GO:0102559">
    <property type="term" value="F:peptide chain release factor N(5)-glutamine methyltransferase activity"/>
    <property type="evidence" value="ECO:0007669"/>
    <property type="project" value="UniProtKB-EC"/>
</dbReference>